<dbReference type="InterPro" id="IPR011050">
    <property type="entry name" value="Pectin_lyase_fold/virulence"/>
</dbReference>
<gene>
    <name evidence="1" type="ORF">BLNAU_12213</name>
</gene>
<protein>
    <submittedName>
        <fullName evidence="1">Uncharacterized protein</fullName>
    </submittedName>
</protein>
<evidence type="ECO:0000313" key="2">
    <source>
        <dbReference type="Proteomes" id="UP001281761"/>
    </source>
</evidence>
<reference evidence="1 2" key="1">
    <citation type="journal article" date="2022" name="bioRxiv">
        <title>Genomics of Preaxostyla Flagellates Illuminates Evolutionary Transitions and the Path Towards Mitochondrial Loss.</title>
        <authorList>
            <person name="Novak L.V.F."/>
            <person name="Treitli S.C."/>
            <person name="Pyrih J."/>
            <person name="Halakuc P."/>
            <person name="Pipaliya S.V."/>
            <person name="Vacek V."/>
            <person name="Brzon O."/>
            <person name="Soukal P."/>
            <person name="Eme L."/>
            <person name="Dacks J.B."/>
            <person name="Karnkowska A."/>
            <person name="Elias M."/>
            <person name="Hampl V."/>
        </authorList>
    </citation>
    <scope>NUCLEOTIDE SEQUENCE [LARGE SCALE GENOMIC DNA]</scope>
    <source>
        <strain evidence="1">NAU3</strain>
        <tissue evidence="1">Gut</tissue>
    </source>
</reference>
<dbReference type="Proteomes" id="UP001281761">
    <property type="component" value="Unassembled WGS sequence"/>
</dbReference>
<keyword evidence="2" id="KW-1185">Reference proteome</keyword>
<sequence>MVLLPLVRTATCLPTPPRDSSSTDSLHPSRMSPFLSVSGAGLLLSNVSLIVGTGPLLDFGLLSHDSIRSGEVIVGEISFRTCSSQWPLSKVGWVNTSFSHCSSNDEPTLITHKHFKQDDTFVYTEIDPPLLLTFHLCTFTSMISTEYSAACAHVVALHDITMTECSFKEIEGARSGALFIEGAGDPGNLVIALCSFVNCSAADFGAALIYQYSTLLSIDKCFFKNMTASSPQSSAGALLLQRVKTATISQSVFMDCSVKSTAGDGGAALVFQTKLEMESVQFRGNFAPRGSDVYINCSSDTPPELMDRVSNCFTDNPDTSLNFFGCDVQTEIIQPFGTVTTIASLRLTQTANDAQGQVEVTTKDAVKGTMLLLLDNTQPNNTNSEDPPPATCRIVVVNFLASSTTGTSAVLSFGDSDRLQFQTLYSLIAASISNTLLDVPDPPSSIFTSFAPRVRKIVCQPGTIGEVLVSLEGYKLEVGEYTIHFEGSPSLNLTVTFTDSASTNPSKIYKPVFIHLDPEFEL</sequence>
<accession>A0ABQ9XNC7</accession>
<name>A0ABQ9XNC7_9EUKA</name>
<comment type="caution">
    <text evidence="1">The sequence shown here is derived from an EMBL/GenBank/DDBJ whole genome shotgun (WGS) entry which is preliminary data.</text>
</comment>
<organism evidence="1 2">
    <name type="scientific">Blattamonas nauphoetae</name>
    <dbReference type="NCBI Taxonomy" id="2049346"/>
    <lineage>
        <taxon>Eukaryota</taxon>
        <taxon>Metamonada</taxon>
        <taxon>Preaxostyla</taxon>
        <taxon>Oxymonadida</taxon>
        <taxon>Blattamonas</taxon>
    </lineage>
</organism>
<dbReference type="EMBL" id="JARBJD010000098">
    <property type="protein sequence ID" value="KAK2952892.1"/>
    <property type="molecule type" value="Genomic_DNA"/>
</dbReference>
<evidence type="ECO:0000313" key="1">
    <source>
        <dbReference type="EMBL" id="KAK2952892.1"/>
    </source>
</evidence>
<proteinExistence type="predicted"/>
<dbReference type="SUPFAM" id="SSF51126">
    <property type="entry name" value="Pectin lyase-like"/>
    <property type="match status" value="1"/>
</dbReference>